<accession>A0A167U6X0</accession>
<evidence type="ECO:0000313" key="3">
    <source>
        <dbReference type="EMBL" id="OAB25314.1"/>
    </source>
</evidence>
<name>A0A167U6X0_9FLAO</name>
<dbReference type="STRING" id="249352.SAMN05444395_10954"/>
<dbReference type="OrthoDB" id="43316at2"/>
<evidence type="ECO:0000259" key="1">
    <source>
        <dbReference type="Pfam" id="PF13280"/>
    </source>
</evidence>
<dbReference type="PANTHER" id="PTHR34580:SF9">
    <property type="entry name" value="SLL5097 PROTEIN"/>
    <property type="match status" value="1"/>
</dbReference>
<keyword evidence="4" id="KW-1185">Reference proteome</keyword>
<feature type="domain" description="WYL" evidence="1">
    <location>
        <begin position="124"/>
        <end position="189"/>
    </location>
</feature>
<dbReference type="InterPro" id="IPR026881">
    <property type="entry name" value="WYL_dom"/>
</dbReference>
<proteinExistence type="predicted"/>
<dbReference type="InterPro" id="IPR051534">
    <property type="entry name" value="CBASS_pafABC_assoc_protein"/>
</dbReference>
<dbReference type="PANTHER" id="PTHR34580">
    <property type="match status" value="1"/>
</dbReference>
<dbReference type="PROSITE" id="PS52050">
    <property type="entry name" value="WYL"/>
    <property type="match status" value="1"/>
</dbReference>
<dbReference type="Pfam" id="PF13280">
    <property type="entry name" value="WYL"/>
    <property type="match status" value="1"/>
</dbReference>
<organism evidence="3 4">
    <name type="scientific">Flavobacterium fryxellicola</name>
    <dbReference type="NCBI Taxonomy" id="249352"/>
    <lineage>
        <taxon>Bacteria</taxon>
        <taxon>Pseudomonadati</taxon>
        <taxon>Bacteroidota</taxon>
        <taxon>Flavobacteriia</taxon>
        <taxon>Flavobacteriales</taxon>
        <taxon>Flavobacteriaceae</taxon>
        <taxon>Flavobacterium</taxon>
    </lineage>
</organism>
<feature type="domain" description="WCX" evidence="2">
    <location>
        <begin position="219"/>
        <end position="294"/>
    </location>
</feature>
<dbReference type="Proteomes" id="UP000077164">
    <property type="component" value="Unassembled WGS sequence"/>
</dbReference>
<sequence>MSKLIYFKRYLYVIERLRGNPCSFIELHEYVMRKLEQDDIDTAFEYAIRTFERDKKDIETLFGIVIQYNRKDKTYFIDEDVIEDQSVVRMIDAFSIHQALQEGNKLSPSVFLEKRKSLGTEHIHGIIHAIQNLHFLKFTHQKHWDDFSTQRAVKPIALKESQQRWYLVGMDKKDDTIKTFGLDRISNLKIIDTKFKPIPYNVEKEFQHAFGVETYATSEKVVLQFSNKQGNYIKTFPLHESQRIVEETGDIVILEIYIHTTNDIVMELLKYGSDVKVLSPNSLIATIKERIAQMESLYK</sequence>
<dbReference type="RefSeq" id="WP_066082769.1">
    <property type="nucleotide sequence ID" value="NZ_FRDK01000009.1"/>
</dbReference>
<dbReference type="AlphaFoldDB" id="A0A167U6X0"/>
<dbReference type="Pfam" id="PF25583">
    <property type="entry name" value="WCX"/>
    <property type="match status" value="1"/>
</dbReference>
<evidence type="ECO:0000313" key="4">
    <source>
        <dbReference type="Proteomes" id="UP000077164"/>
    </source>
</evidence>
<gene>
    <name evidence="3" type="ORF">FBFR_15125</name>
</gene>
<comment type="caution">
    <text evidence="3">The sequence shown here is derived from an EMBL/GenBank/DDBJ whole genome shotgun (WGS) entry which is preliminary data.</text>
</comment>
<protein>
    <submittedName>
        <fullName evidence="3">Uncharacterized protein</fullName>
    </submittedName>
</protein>
<dbReference type="InterPro" id="IPR057727">
    <property type="entry name" value="WCX_dom"/>
</dbReference>
<evidence type="ECO:0000259" key="2">
    <source>
        <dbReference type="Pfam" id="PF25583"/>
    </source>
</evidence>
<reference evidence="3 4" key="1">
    <citation type="submission" date="2016-03" db="EMBL/GenBank/DDBJ databases">
        <title>Draft genome sequence of Flavobacterium fryxellicola DSM 16209.</title>
        <authorList>
            <person name="Shin S.-K."/>
            <person name="Yi H."/>
        </authorList>
    </citation>
    <scope>NUCLEOTIDE SEQUENCE [LARGE SCALE GENOMIC DNA]</scope>
    <source>
        <strain evidence="3 4">DSM 16209</strain>
    </source>
</reference>
<dbReference type="EMBL" id="LVJE01000047">
    <property type="protein sequence ID" value="OAB25314.1"/>
    <property type="molecule type" value="Genomic_DNA"/>
</dbReference>